<keyword evidence="4" id="KW-1185">Reference proteome</keyword>
<evidence type="ECO:0000256" key="1">
    <source>
        <dbReference type="SAM" id="MobiDB-lite"/>
    </source>
</evidence>
<dbReference type="EMBL" id="SDWS01000018">
    <property type="protein sequence ID" value="RYB88307.1"/>
    <property type="molecule type" value="Genomic_DNA"/>
</dbReference>
<feature type="compositionally biased region" description="Low complexity" evidence="1">
    <location>
        <begin position="39"/>
        <end position="56"/>
    </location>
</feature>
<dbReference type="Proteomes" id="UP000291838">
    <property type="component" value="Unassembled WGS sequence"/>
</dbReference>
<keyword evidence="2" id="KW-0732">Signal</keyword>
<evidence type="ECO:0000313" key="3">
    <source>
        <dbReference type="EMBL" id="RYB88307.1"/>
    </source>
</evidence>
<feature type="region of interest" description="Disordered" evidence="1">
    <location>
        <begin position="29"/>
        <end position="66"/>
    </location>
</feature>
<protein>
    <recommendedName>
        <fullName evidence="5">Lipoprotein</fullName>
    </recommendedName>
</protein>
<evidence type="ECO:0008006" key="5">
    <source>
        <dbReference type="Google" id="ProtNLM"/>
    </source>
</evidence>
<dbReference type="OrthoDB" id="3786935at2"/>
<dbReference type="RefSeq" id="WP_129479784.1">
    <property type="nucleotide sequence ID" value="NZ_SDWS01000018.1"/>
</dbReference>
<evidence type="ECO:0000313" key="4">
    <source>
        <dbReference type="Proteomes" id="UP000291838"/>
    </source>
</evidence>
<sequence length="212" mass="23672">MLAHTPRRYALTVTLLSVLAIFTAACAGNDPETAPTDGPTSSATDSTSEPTTEPTPTLDPGSWESKFSPAQLDAYETALQRWESYESRSEPIWAKGKATPAAEKLFKEYFPHPAWMDYWERLQGYEQINVRVSGTPTVYWSKAKSVTESGTGVQIQQCVDYTSVQRTQDGEEIARPTPEPQLRTIFLSQPENYDWLIYGVKELVDGKPKPCT</sequence>
<dbReference type="PROSITE" id="PS51257">
    <property type="entry name" value="PROKAR_LIPOPROTEIN"/>
    <property type="match status" value="1"/>
</dbReference>
<accession>A0A4Q2RIF6</accession>
<proteinExistence type="predicted"/>
<name>A0A4Q2RIF6_9ACTN</name>
<dbReference type="AlphaFoldDB" id="A0A4Q2RIF6"/>
<reference evidence="3 4" key="1">
    <citation type="submission" date="2019-01" db="EMBL/GenBank/DDBJ databases">
        <title>Novel species of Nocardioides.</title>
        <authorList>
            <person name="Liu Q."/>
            <person name="Xin Y.-H."/>
        </authorList>
    </citation>
    <scope>NUCLEOTIDE SEQUENCE [LARGE SCALE GENOMIC DNA]</scope>
    <source>
        <strain evidence="3 4">HLT3-15</strain>
    </source>
</reference>
<feature type="chain" id="PRO_5039586932" description="Lipoprotein" evidence="2">
    <location>
        <begin position="28"/>
        <end position="212"/>
    </location>
</feature>
<comment type="caution">
    <text evidence="3">The sequence shown here is derived from an EMBL/GenBank/DDBJ whole genome shotgun (WGS) entry which is preliminary data.</text>
</comment>
<organism evidence="3 4">
    <name type="scientific">Nocardioides glacieisoli</name>
    <dbReference type="NCBI Taxonomy" id="1168730"/>
    <lineage>
        <taxon>Bacteria</taxon>
        <taxon>Bacillati</taxon>
        <taxon>Actinomycetota</taxon>
        <taxon>Actinomycetes</taxon>
        <taxon>Propionibacteriales</taxon>
        <taxon>Nocardioidaceae</taxon>
        <taxon>Nocardioides</taxon>
    </lineage>
</organism>
<gene>
    <name evidence="3" type="ORF">EUA06_21915</name>
</gene>
<evidence type="ECO:0000256" key="2">
    <source>
        <dbReference type="SAM" id="SignalP"/>
    </source>
</evidence>
<feature type="signal peptide" evidence="2">
    <location>
        <begin position="1"/>
        <end position="27"/>
    </location>
</feature>